<dbReference type="Pfam" id="PF12796">
    <property type="entry name" value="Ank_2"/>
    <property type="match status" value="2"/>
</dbReference>
<feature type="repeat" description="ANK" evidence="3">
    <location>
        <begin position="246"/>
        <end position="278"/>
    </location>
</feature>
<dbReference type="Pfam" id="PF00023">
    <property type="entry name" value="Ank"/>
    <property type="match status" value="1"/>
</dbReference>
<comment type="caution">
    <text evidence="4">The sequence shown here is derived from an EMBL/GenBank/DDBJ whole genome shotgun (WGS) entry which is preliminary data.</text>
</comment>
<dbReference type="SUPFAM" id="SSF48403">
    <property type="entry name" value="Ankyrin repeat"/>
    <property type="match status" value="1"/>
</dbReference>
<dbReference type="EMBL" id="JBJJXI010000146">
    <property type="protein sequence ID" value="KAL3386537.1"/>
    <property type="molecule type" value="Genomic_DNA"/>
</dbReference>
<evidence type="ECO:0000256" key="1">
    <source>
        <dbReference type="ARBA" id="ARBA00022737"/>
    </source>
</evidence>
<sequence length="611" mass="70087">MFQNVSEVTFLKKLKILLENMIREEQKRPEIIYQIEQLIEDWKGQLPKLQGILSPEKIDILLSEVVMKNTQQRQRIMDFVLGSGYKDEPKVDTNGNLEFRRTTPVHLASRYMFVNRKSVVHELFQIYSTFDANYVDEEGLTHFHVACKLNLIDIVEKFFNLGFDPNFNGTELVDPPLHLALFRGYKTMSELLLKRGANPNQFSAHGVTPLHIICAKNNDDVEMVNMLFEVCLDKYQPVKIDAQDKFDRTPLHYALYFNNKNLAALLLINGAHPNLAESNGYTPLHVICQKSNDDEELARLLFEIAADKNETVQIDARDKWGNPPLNLAVRCGNKKVAKFLVENRVKLACLNRNGLTPLHNICKSLLDDDELVNLFFENIEANHPSKLVNFKDNWDRTPLQLAVAKISPHAVDALLDRGADLCNFVFPNNLFDEKFGLAKDYTLASELRLASGLMAVVECLKKQGYELDQTDALTIMKLFDKYALFATSSDLEKSWSDDEEFASKAKGMTMKPNLSLLDLLQLRPKEAAKLLTSMDYFEFWRSGKIGQLPENHRTSCGFNLCEKVSRGFFHRWARNPLWELTGYRLPNLCCDMINDMLTNKDLFHIFIAAVY</sequence>
<evidence type="ECO:0000256" key="3">
    <source>
        <dbReference type="PROSITE-ProRule" id="PRU00023"/>
    </source>
</evidence>
<organism evidence="4 5">
    <name type="scientific">Trichogramma kaykai</name>
    <dbReference type="NCBI Taxonomy" id="54128"/>
    <lineage>
        <taxon>Eukaryota</taxon>
        <taxon>Metazoa</taxon>
        <taxon>Ecdysozoa</taxon>
        <taxon>Arthropoda</taxon>
        <taxon>Hexapoda</taxon>
        <taxon>Insecta</taxon>
        <taxon>Pterygota</taxon>
        <taxon>Neoptera</taxon>
        <taxon>Endopterygota</taxon>
        <taxon>Hymenoptera</taxon>
        <taxon>Apocrita</taxon>
        <taxon>Proctotrupomorpha</taxon>
        <taxon>Chalcidoidea</taxon>
        <taxon>Trichogrammatidae</taxon>
        <taxon>Trichogramma</taxon>
    </lineage>
</organism>
<keyword evidence="2 3" id="KW-0040">ANK repeat</keyword>
<keyword evidence="5" id="KW-1185">Reference proteome</keyword>
<dbReference type="PANTHER" id="PTHR24178:SF41">
    <property type="entry name" value="ANKYRIN-2 ISOFORM X1"/>
    <property type="match status" value="1"/>
</dbReference>
<dbReference type="SMART" id="SM00248">
    <property type="entry name" value="ANK"/>
    <property type="match status" value="9"/>
</dbReference>
<evidence type="ECO:0000313" key="5">
    <source>
        <dbReference type="Proteomes" id="UP001627154"/>
    </source>
</evidence>
<dbReference type="Gene3D" id="1.25.40.20">
    <property type="entry name" value="Ankyrin repeat-containing domain"/>
    <property type="match status" value="2"/>
</dbReference>
<dbReference type="InterPro" id="IPR002110">
    <property type="entry name" value="Ankyrin_rpt"/>
</dbReference>
<keyword evidence="1" id="KW-0677">Repeat</keyword>
<name>A0ABD2W0U0_9HYME</name>
<proteinExistence type="predicted"/>
<dbReference type="Proteomes" id="UP001627154">
    <property type="component" value="Unassembled WGS sequence"/>
</dbReference>
<feature type="repeat" description="ANK" evidence="3">
    <location>
        <begin position="176"/>
        <end position="204"/>
    </location>
</feature>
<evidence type="ECO:0000313" key="4">
    <source>
        <dbReference type="EMBL" id="KAL3386537.1"/>
    </source>
</evidence>
<gene>
    <name evidence="4" type="ORF">TKK_018038</name>
</gene>
<dbReference type="InterPro" id="IPR036770">
    <property type="entry name" value="Ankyrin_rpt-contain_sf"/>
</dbReference>
<dbReference type="PROSITE" id="PS50088">
    <property type="entry name" value="ANK_REPEAT"/>
    <property type="match status" value="3"/>
</dbReference>
<protein>
    <submittedName>
        <fullName evidence="4">Uncharacterized protein</fullName>
    </submittedName>
</protein>
<dbReference type="PROSITE" id="PS50297">
    <property type="entry name" value="ANK_REP_REGION"/>
    <property type="match status" value="3"/>
</dbReference>
<dbReference type="AlphaFoldDB" id="A0ABD2W0U0"/>
<feature type="repeat" description="ANK" evidence="3">
    <location>
        <begin position="279"/>
        <end position="313"/>
    </location>
</feature>
<evidence type="ECO:0000256" key="2">
    <source>
        <dbReference type="ARBA" id="ARBA00023043"/>
    </source>
</evidence>
<accession>A0ABD2W0U0</accession>
<reference evidence="4 5" key="1">
    <citation type="journal article" date="2024" name="bioRxiv">
        <title>A reference genome for Trichogramma kaykai: A tiny desert-dwelling parasitoid wasp with competing sex-ratio distorters.</title>
        <authorList>
            <person name="Culotta J."/>
            <person name="Lindsey A.R."/>
        </authorList>
    </citation>
    <scope>NUCLEOTIDE SEQUENCE [LARGE SCALE GENOMIC DNA]</scope>
    <source>
        <strain evidence="4 5">KSX58</strain>
    </source>
</reference>
<dbReference type="PANTHER" id="PTHR24178">
    <property type="entry name" value="MOLTING PROTEIN MLT-4"/>
    <property type="match status" value="1"/>
</dbReference>